<comment type="caution">
    <text evidence="2">The sequence shown here is derived from an EMBL/GenBank/DDBJ whole genome shotgun (WGS) entry which is preliminary data.</text>
</comment>
<feature type="transmembrane region" description="Helical" evidence="1">
    <location>
        <begin position="87"/>
        <end position="110"/>
    </location>
</feature>
<evidence type="ECO:0000313" key="2">
    <source>
        <dbReference type="EMBL" id="MUG45783.1"/>
    </source>
</evidence>
<keyword evidence="1" id="KW-0472">Membrane</keyword>
<dbReference type="EMBL" id="WNZW01000003">
    <property type="protein sequence ID" value="MUG45783.1"/>
    <property type="molecule type" value="Genomic_DNA"/>
</dbReference>
<feature type="transmembrane region" description="Helical" evidence="1">
    <location>
        <begin position="419"/>
        <end position="437"/>
    </location>
</feature>
<feature type="transmembrane region" description="Helical" evidence="1">
    <location>
        <begin position="308"/>
        <end position="334"/>
    </location>
</feature>
<dbReference type="Proteomes" id="UP000447876">
    <property type="component" value="Unassembled WGS sequence"/>
</dbReference>
<gene>
    <name evidence="2" type="ORF">GNP95_12360</name>
</gene>
<feature type="transmembrane region" description="Helical" evidence="1">
    <location>
        <begin position="62"/>
        <end position="81"/>
    </location>
</feature>
<keyword evidence="1" id="KW-0812">Transmembrane</keyword>
<proteinExistence type="predicted"/>
<reference evidence="2 3" key="1">
    <citation type="submission" date="2019-11" db="EMBL/GenBank/DDBJ databases">
        <title>Draft genome sequences of five Paenibacillus species of dairy origin.</title>
        <authorList>
            <person name="Olajide A.M."/>
            <person name="Chen S."/>
            <person name="Lapointe G."/>
        </authorList>
    </citation>
    <scope>NUCLEOTIDE SEQUENCE [LARGE SCALE GENOMIC DNA]</scope>
    <source>
        <strain evidence="2 3">12CR55</strain>
    </source>
</reference>
<name>A0A7X2Z1I5_9BACL</name>
<feature type="transmembrane region" description="Helical" evidence="1">
    <location>
        <begin position="235"/>
        <end position="253"/>
    </location>
</feature>
<keyword evidence="1" id="KW-1133">Transmembrane helix</keyword>
<feature type="transmembrane region" description="Helical" evidence="1">
    <location>
        <begin position="159"/>
        <end position="177"/>
    </location>
</feature>
<sequence length="443" mass="49298">MEADLSKKILFIAAETLLVGLLRAMNDLPSQMYMQKNLMLFHSSGISNLQLIIGQWLSRVPLYLWAALILTIPLTSGLGMADKLTTGLLLFVIGFAAEMTVDLVCRYLMIITMYYIPAVVKGFVGIATIGYLALFGFIVWVLVSLESVSFVFWSQFEQIMYPVAAVCGAGIIVLLFLTGRMGELYYEGWLRLVENDKRIQNKDSGISHLISTPQNAVMIKDWILIIKNKITLVRVGLWLIGMIVAVVLTKIGLFDSFLTGQNAPAYVFGFVVLYTMLAFGEIVSALYQQEKQSYLIYFMSGTKGRHIFTAKFITSILLVVVPVLIGYPVVALFLQIDGLVILQTLVWCVSITMGAILLQLGIASFDRKGGQAVRMIIKEEDSNGMLEQVPQSPIPVLSSFAGLIYTLIAVALYWFHLHFLFAVLLFLPCLAMFGLGVRASEYR</sequence>
<dbReference type="AlphaFoldDB" id="A0A7X2Z1I5"/>
<accession>A0A7X2Z1I5</accession>
<feature type="transmembrane region" description="Helical" evidence="1">
    <location>
        <begin position="122"/>
        <end position="143"/>
    </location>
</feature>
<feature type="transmembrane region" description="Helical" evidence="1">
    <location>
        <begin position="265"/>
        <end position="287"/>
    </location>
</feature>
<organism evidence="2 3">
    <name type="scientific">Paenibacillus woosongensis</name>
    <dbReference type="NCBI Taxonomy" id="307580"/>
    <lineage>
        <taxon>Bacteria</taxon>
        <taxon>Bacillati</taxon>
        <taxon>Bacillota</taxon>
        <taxon>Bacilli</taxon>
        <taxon>Bacillales</taxon>
        <taxon>Paenibacillaceae</taxon>
        <taxon>Paenibacillus</taxon>
    </lineage>
</organism>
<evidence type="ECO:0000313" key="3">
    <source>
        <dbReference type="Proteomes" id="UP000447876"/>
    </source>
</evidence>
<feature type="transmembrane region" description="Helical" evidence="1">
    <location>
        <begin position="340"/>
        <end position="365"/>
    </location>
</feature>
<feature type="transmembrane region" description="Helical" evidence="1">
    <location>
        <begin position="394"/>
        <end position="413"/>
    </location>
</feature>
<evidence type="ECO:0000256" key="1">
    <source>
        <dbReference type="SAM" id="Phobius"/>
    </source>
</evidence>
<protein>
    <submittedName>
        <fullName evidence="2">Uncharacterized protein</fullName>
    </submittedName>
</protein>